<dbReference type="UCSC" id="H25K10.3">
    <property type="organism name" value="c. elegans"/>
</dbReference>
<dbReference type="EMBL" id="BX284604">
    <property type="protein sequence ID" value="CAB07231.1"/>
    <property type="molecule type" value="Genomic_DNA"/>
</dbReference>
<feature type="transmembrane region" description="Helical" evidence="1">
    <location>
        <begin position="193"/>
        <end position="220"/>
    </location>
</feature>
<feature type="transmembrane region" description="Helical" evidence="1">
    <location>
        <begin position="108"/>
        <end position="129"/>
    </location>
</feature>
<feature type="transmembrane region" description="Helical" evidence="1">
    <location>
        <begin position="30"/>
        <end position="52"/>
    </location>
</feature>
<dbReference type="PANTHER" id="PTHR31748:SF5">
    <property type="entry name" value="G_PROTEIN_RECEP_F1_2 DOMAIN-CONTAINING PROTEIN"/>
    <property type="match status" value="1"/>
</dbReference>
<dbReference type="GeneID" id="186779"/>
<dbReference type="PhylomeDB" id="Q9XU18"/>
<dbReference type="PaxDb" id="6239-H25K10.3"/>
<protein>
    <submittedName>
        <fullName evidence="2">G_PROTEIN_RECEP_F1_2 domain-containing protein</fullName>
    </submittedName>
</protein>
<proteinExistence type="predicted"/>
<keyword evidence="3" id="KW-1185">Reference proteome</keyword>
<dbReference type="PIR" id="T23118">
    <property type="entry name" value="T23118"/>
</dbReference>
<dbReference type="CDD" id="cd00637">
    <property type="entry name" value="7tm_classA_rhodopsin-like"/>
    <property type="match status" value="1"/>
</dbReference>
<dbReference type="AGR" id="WB:WBGene00005722"/>
<dbReference type="SMR" id="Q9XU18"/>
<keyword evidence="1" id="KW-0472">Membrane</keyword>
<feature type="transmembrane region" description="Helical" evidence="1">
    <location>
        <begin position="248"/>
        <end position="276"/>
    </location>
</feature>
<gene>
    <name evidence="2 4" type="primary">srv-11</name>
    <name evidence="2" type="ORF">CELE_H25K10.3</name>
    <name evidence="4" type="ORF">H25K10.3</name>
</gene>
<dbReference type="PANTHER" id="PTHR31748">
    <property type="entry name" value="SERPENTINE RECEPTOR, CLASS V"/>
    <property type="match status" value="1"/>
</dbReference>
<dbReference type="InParanoid" id="Q9XU18"/>
<dbReference type="OMA" id="CTLLNNY"/>
<dbReference type="STRING" id="6239.H25K10.3.1"/>
<dbReference type="CTD" id="186779"/>
<name>Q9XU18_CAEEL</name>
<dbReference type="KEGG" id="cel:CELE_H25K10.3"/>
<dbReference type="RefSeq" id="NP_502922.1">
    <property type="nucleotide sequence ID" value="NM_070521.3"/>
</dbReference>
<dbReference type="WormBase" id="H25K10.3">
    <property type="protein sequence ID" value="CE19935"/>
    <property type="gene ID" value="WBGene00005722"/>
    <property type="gene designation" value="srv-11"/>
</dbReference>
<feature type="transmembrane region" description="Helical" evidence="1">
    <location>
        <begin position="282"/>
        <end position="303"/>
    </location>
</feature>
<dbReference type="SUPFAM" id="SSF81321">
    <property type="entry name" value="Family A G protein-coupled receptor-like"/>
    <property type="match status" value="1"/>
</dbReference>
<dbReference type="HOGENOM" id="CLU_065657_0_0_1"/>
<organism evidence="2 3">
    <name type="scientific">Caenorhabditis elegans</name>
    <dbReference type="NCBI Taxonomy" id="6239"/>
    <lineage>
        <taxon>Eukaryota</taxon>
        <taxon>Metazoa</taxon>
        <taxon>Ecdysozoa</taxon>
        <taxon>Nematoda</taxon>
        <taxon>Chromadorea</taxon>
        <taxon>Rhabditida</taxon>
        <taxon>Rhabditina</taxon>
        <taxon>Rhabditomorpha</taxon>
        <taxon>Rhabditoidea</taxon>
        <taxon>Rhabditidae</taxon>
        <taxon>Peloderinae</taxon>
        <taxon>Caenorhabditis</taxon>
    </lineage>
</organism>
<dbReference type="Pfam" id="PF10323">
    <property type="entry name" value="7TM_GPCR_Srv"/>
    <property type="match status" value="1"/>
</dbReference>
<evidence type="ECO:0000313" key="4">
    <source>
        <dbReference type="WormBase" id="H25K10.3"/>
    </source>
</evidence>
<keyword evidence="1" id="KW-1133">Transmembrane helix</keyword>
<accession>Q9XU18</accession>
<evidence type="ECO:0000313" key="2">
    <source>
        <dbReference type="EMBL" id="CAB07231.1"/>
    </source>
</evidence>
<reference evidence="2 3" key="1">
    <citation type="journal article" date="1998" name="Science">
        <title>Genome sequence of the nematode C. elegans: a platform for investigating biology.</title>
        <authorList>
            <consortium name="The C. elegans sequencing consortium"/>
            <person name="Sulson J.E."/>
            <person name="Waterston R."/>
        </authorList>
    </citation>
    <scope>NUCLEOTIDE SEQUENCE [LARGE SCALE GENOMIC DNA]</scope>
    <source>
        <strain evidence="2 3">Bristol N2</strain>
    </source>
</reference>
<dbReference type="FunCoup" id="Q9XU18">
    <property type="interactions" value="8"/>
</dbReference>
<dbReference type="Gene3D" id="1.20.1070.10">
    <property type="entry name" value="Rhodopsin 7-helix transmembrane proteins"/>
    <property type="match status" value="1"/>
</dbReference>
<evidence type="ECO:0000313" key="3">
    <source>
        <dbReference type="Proteomes" id="UP000001940"/>
    </source>
</evidence>
<keyword evidence="1" id="KW-0812">Transmembrane</keyword>
<feature type="transmembrane region" description="Helical" evidence="1">
    <location>
        <begin position="150"/>
        <end position="173"/>
    </location>
</feature>
<feature type="transmembrane region" description="Helical" evidence="1">
    <location>
        <begin position="64"/>
        <end position="88"/>
    </location>
</feature>
<sequence>MVTSDLYSLPIVQQIGEPLDETLETVVETIQFSIFCFTLPFYIFVIYFLVDAQLHGKQELCTPFFKLCVTTAIIDICTLLNNYLGAMFPKWGWGTGIYIFLDGYCAHFYLYFAWTSVICQAMCVSVLATNRLSAILFPHRHFQLWNSKRLRIAVLIQFVPGMIAGCATFFNSTQLYRNAKNGLVPKFQNEDHVTYFFLIAGAILTVVCVYLIIAYSYLLAVLRKNSNAIKDSNMQKSKTQIKKKEMKLFIMSSITVVIQVAALCLFASYAASILVISLDKFYLLYNAMSDLYAGINPYLLWIFSDSLRKYILIQLGLAKGRMNPTSSVITVTSRSHVPRRAFNVPYT</sequence>
<dbReference type="OrthoDB" id="5798218at2759"/>
<evidence type="ECO:0000256" key="1">
    <source>
        <dbReference type="SAM" id="Phobius"/>
    </source>
</evidence>
<dbReference type="eggNOG" id="ENOG502SWU9">
    <property type="taxonomic scope" value="Eukaryota"/>
</dbReference>
<dbReference type="InterPro" id="IPR019426">
    <property type="entry name" value="7TM_GPCR_serpentine_rcpt_Srv"/>
</dbReference>
<dbReference type="Proteomes" id="UP000001940">
    <property type="component" value="Chromosome IV"/>
</dbReference>
<dbReference type="AlphaFoldDB" id="Q9XU18"/>